<reference evidence="1 2" key="1">
    <citation type="submission" date="2018-12" db="EMBL/GenBank/DDBJ databases">
        <title>Flammeovirga pectinis sp. nov., isolated from the gut of the Korean scallop, Patinopecten yessoensis.</title>
        <authorList>
            <person name="Bae J.-W."/>
            <person name="Jeong Y.-S."/>
            <person name="Kang W."/>
        </authorList>
    </citation>
    <scope>NUCLEOTIDE SEQUENCE [LARGE SCALE GENOMIC DNA]</scope>
    <source>
        <strain evidence="1 2">L12M1</strain>
    </source>
</reference>
<dbReference type="RefSeq" id="WP_126618902.1">
    <property type="nucleotide sequence ID" value="NZ_CP034563.1"/>
</dbReference>
<accession>A0A3Q9FS57</accession>
<evidence type="ECO:0000313" key="2">
    <source>
        <dbReference type="Proteomes" id="UP000267268"/>
    </source>
</evidence>
<dbReference type="Proteomes" id="UP000267268">
    <property type="component" value="Chromosome 2"/>
</dbReference>
<organism evidence="1 2">
    <name type="scientific">Flammeovirga pectinis</name>
    <dbReference type="NCBI Taxonomy" id="2494373"/>
    <lineage>
        <taxon>Bacteria</taxon>
        <taxon>Pseudomonadati</taxon>
        <taxon>Bacteroidota</taxon>
        <taxon>Cytophagia</taxon>
        <taxon>Cytophagales</taxon>
        <taxon>Flammeovirgaceae</taxon>
        <taxon>Flammeovirga</taxon>
    </lineage>
</organism>
<proteinExistence type="predicted"/>
<dbReference type="KEGG" id="fll:EI427_21555"/>
<dbReference type="EMBL" id="CP034563">
    <property type="protein sequence ID" value="AZQ64814.1"/>
    <property type="molecule type" value="Genomic_DNA"/>
</dbReference>
<keyword evidence="2" id="KW-1185">Reference proteome</keyword>
<name>A0A3Q9FS57_9BACT</name>
<dbReference type="OrthoDB" id="9832224at2"/>
<gene>
    <name evidence="1" type="ORF">EI427_21555</name>
</gene>
<sequence length="133" mass="15559">MVISEILTFFIFFFGDYSNKETTVRINENDIFHVVHFDNLYSCQDAIFIEVSFNTTTYHLESYVEVGLKDYYYENIKTYSSALLSSDELELSVMIGNSNEKIKLIHDKGEYLGIESNDLDFYILQQSAFFECD</sequence>
<dbReference type="AlphaFoldDB" id="A0A3Q9FS57"/>
<protein>
    <submittedName>
        <fullName evidence="1">Uncharacterized protein</fullName>
    </submittedName>
</protein>
<evidence type="ECO:0000313" key="1">
    <source>
        <dbReference type="EMBL" id="AZQ64814.1"/>
    </source>
</evidence>